<dbReference type="EMBL" id="UINC01053468">
    <property type="protein sequence ID" value="SVB70016.1"/>
    <property type="molecule type" value="Genomic_DNA"/>
</dbReference>
<dbReference type="AlphaFoldDB" id="A0A382G3Z4"/>
<dbReference type="Gene3D" id="2.40.50.140">
    <property type="entry name" value="Nucleic acid-binding proteins"/>
    <property type="match status" value="1"/>
</dbReference>
<dbReference type="NCBIfam" id="NF034126">
    <property type="entry name" value="PRK09521.1"/>
    <property type="match status" value="1"/>
</dbReference>
<dbReference type="PANTHER" id="PTHR12686">
    <property type="entry name" value="3'-5' EXORIBONUCLEASE CSL4-RELATED"/>
    <property type="match status" value="1"/>
</dbReference>
<proteinExistence type="inferred from homology"/>
<sequence>MPNSVLPGDEIAVIEEYEAGNNACADEHVVRATVIGETETDQKQRLVNVKNYKTTSIPEKGDIIIGTVEAVMGSMIAVLINYINSKPVKSQVECICATRSLRKKNVALVKDLVKLKIIGHLNGAIHASIQEPELGVLFTKCRKCGMNVKPLRDIIKCVECGWTDDRKLSSDFLKSDFLKVRE</sequence>
<dbReference type="SUPFAM" id="SSF110324">
    <property type="entry name" value="Ribosomal L27 protein-like"/>
    <property type="match status" value="1"/>
</dbReference>
<reference evidence="2" key="1">
    <citation type="submission" date="2018-05" db="EMBL/GenBank/DDBJ databases">
        <authorList>
            <person name="Lanie J.A."/>
            <person name="Ng W.-L."/>
            <person name="Kazmierczak K.M."/>
            <person name="Andrzejewski T.M."/>
            <person name="Davidsen T.M."/>
            <person name="Wayne K.J."/>
            <person name="Tettelin H."/>
            <person name="Glass J.I."/>
            <person name="Rusch D."/>
            <person name="Podicherti R."/>
            <person name="Tsui H.-C.T."/>
            <person name="Winkler M.E."/>
        </authorList>
    </citation>
    <scope>NUCLEOTIDE SEQUENCE</scope>
</reference>
<dbReference type="HAMAP" id="MF_00975">
    <property type="entry name" value="Exosome_Csl4"/>
    <property type="match status" value="1"/>
</dbReference>
<protein>
    <recommendedName>
        <fullName evidence="3">Exosome complex component Csl4</fullName>
    </recommendedName>
</protein>
<dbReference type="InterPro" id="IPR012340">
    <property type="entry name" value="NA-bd_OB-fold"/>
</dbReference>
<name>A0A382G3Z4_9ZZZZ</name>
<dbReference type="InterPro" id="IPR039771">
    <property type="entry name" value="Csl4"/>
</dbReference>
<dbReference type="InterPro" id="IPR030850">
    <property type="entry name" value="Exosome_Csl4_arc"/>
</dbReference>
<gene>
    <name evidence="2" type="ORF">METZ01_LOCUS222870</name>
</gene>
<evidence type="ECO:0000256" key="1">
    <source>
        <dbReference type="ARBA" id="ARBA00022835"/>
    </source>
</evidence>
<dbReference type="GO" id="GO:0006396">
    <property type="term" value="P:RNA processing"/>
    <property type="evidence" value="ECO:0007669"/>
    <property type="project" value="InterPro"/>
</dbReference>
<dbReference type="SUPFAM" id="SSF50249">
    <property type="entry name" value="Nucleic acid-binding proteins"/>
    <property type="match status" value="1"/>
</dbReference>
<accession>A0A382G3Z4</accession>
<dbReference type="GO" id="GO:0000178">
    <property type="term" value="C:exosome (RNase complex)"/>
    <property type="evidence" value="ECO:0007669"/>
    <property type="project" value="UniProtKB-KW"/>
</dbReference>
<evidence type="ECO:0008006" key="3">
    <source>
        <dbReference type="Google" id="ProtNLM"/>
    </source>
</evidence>
<dbReference type="Gene3D" id="2.40.50.100">
    <property type="match status" value="1"/>
</dbReference>
<organism evidence="2">
    <name type="scientific">marine metagenome</name>
    <dbReference type="NCBI Taxonomy" id="408172"/>
    <lineage>
        <taxon>unclassified sequences</taxon>
        <taxon>metagenomes</taxon>
        <taxon>ecological metagenomes</taxon>
    </lineage>
</organism>
<keyword evidence="1" id="KW-0271">Exosome</keyword>
<dbReference type="PANTHER" id="PTHR12686:SF8">
    <property type="entry name" value="EXOSOME COMPLEX COMPONENT CSL4"/>
    <property type="match status" value="1"/>
</dbReference>
<evidence type="ECO:0000313" key="2">
    <source>
        <dbReference type="EMBL" id="SVB70016.1"/>
    </source>
</evidence>